<dbReference type="CDD" id="cd04301">
    <property type="entry name" value="NAT_SF"/>
    <property type="match status" value="1"/>
</dbReference>
<dbReference type="InterPro" id="IPR000182">
    <property type="entry name" value="GNAT_dom"/>
</dbReference>
<comment type="caution">
    <text evidence="4">The sequence shown here is derived from an EMBL/GenBank/DDBJ whole genome shotgun (WGS) entry which is preliminary data.</text>
</comment>
<evidence type="ECO:0000313" key="4">
    <source>
        <dbReference type="EMBL" id="MCT2562052.1"/>
    </source>
</evidence>
<feature type="domain" description="N-acetyltransferase" evidence="3">
    <location>
        <begin position="25"/>
        <end position="172"/>
    </location>
</feature>
<dbReference type="Proteomes" id="UP001525566">
    <property type="component" value="Unassembled WGS sequence"/>
</dbReference>
<organism evidence="4 5">
    <name type="scientific">Chryseobacterium herbae</name>
    <dbReference type="NCBI Taxonomy" id="2976476"/>
    <lineage>
        <taxon>Bacteria</taxon>
        <taxon>Pseudomonadati</taxon>
        <taxon>Bacteroidota</taxon>
        <taxon>Flavobacteriia</taxon>
        <taxon>Flavobacteriales</taxon>
        <taxon>Weeksellaceae</taxon>
        <taxon>Chryseobacterium group</taxon>
        <taxon>Chryseobacterium</taxon>
    </lineage>
</organism>
<keyword evidence="1" id="KW-0808">Transferase</keyword>
<dbReference type="PANTHER" id="PTHR43877">
    <property type="entry name" value="AMINOALKYLPHOSPHONATE N-ACETYLTRANSFERASE-RELATED-RELATED"/>
    <property type="match status" value="1"/>
</dbReference>
<reference evidence="4 5" key="1">
    <citation type="submission" date="2022-09" db="EMBL/GenBank/DDBJ databases">
        <title>Chryseobacterium oleae sp.nov., isolated from the inter-root soil of Pyrola calliantha H. Andr. in Tibet.</title>
        <authorList>
            <person name="Li Z."/>
        </authorList>
    </citation>
    <scope>NUCLEOTIDE SEQUENCE [LARGE SCALE GENOMIC DNA]</scope>
    <source>
        <strain evidence="5">pc1-10</strain>
    </source>
</reference>
<dbReference type="SUPFAM" id="SSF55729">
    <property type="entry name" value="Acyl-CoA N-acyltransferases (Nat)"/>
    <property type="match status" value="1"/>
</dbReference>
<name>A0ABT2ITE1_9FLAO</name>
<keyword evidence="2" id="KW-0012">Acyltransferase</keyword>
<accession>A0ABT2ITE1</accession>
<dbReference type="EMBL" id="JAOAMU010000002">
    <property type="protein sequence ID" value="MCT2562052.1"/>
    <property type="molecule type" value="Genomic_DNA"/>
</dbReference>
<evidence type="ECO:0000256" key="1">
    <source>
        <dbReference type="ARBA" id="ARBA00022679"/>
    </source>
</evidence>
<keyword evidence="5" id="KW-1185">Reference proteome</keyword>
<dbReference type="Pfam" id="PF00583">
    <property type="entry name" value="Acetyltransf_1"/>
    <property type="match status" value="1"/>
</dbReference>
<gene>
    <name evidence="4" type="ORF">N0B48_09145</name>
</gene>
<dbReference type="Gene3D" id="3.40.630.30">
    <property type="match status" value="1"/>
</dbReference>
<dbReference type="RefSeq" id="WP_259838422.1">
    <property type="nucleotide sequence ID" value="NZ_JAOAMU010000002.1"/>
</dbReference>
<evidence type="ECO:0000259" key="3">
    <source>
        <dbReference type="PROSITE" id="PS51186"/>
    </source>
</evidence>
<proteinExistence type="predicted"/>
<dbReference type="InterPro" id="IPR016181">
    <property type="entry name" value="Acyl_CoA_acyltransferase"/>
</dbReference>
<evidence type="ECO:0000256" key="2">
    <source>
        <dbReference type="ARBA" id="ARBA00023315"/>
    </source>
</evidence>
<evidence type="ECO:0000313" key="5">
    <source>
        <dbReference type="Proteomes" id="UP001525566"/>
    </source>
</evidence>
<dbReference type="PROSITE" id="PS51186">
    <property type="entry name" value="GNAT"/>
    <property type="match status" value="1"/>
</dbReference>
<dbReference type="InterPro" id="IPR050832">
    <property type="entry name" value="Bact_Acetyltransf"/>
</dbReference>
<protein>
    <submittedName>
        <fullName evidence="4">GNAT family N-acetyltransferase</fullName>
    </submittedName>
</protein>
<sequence length="174" mass="20794">MIQIRRANTDDAQHIALLGRITFTETFSEYFRDQKDLFEYYERTFDVSKIRTSLQKESSLYWIAFWNELPVGYAKLKIHSNTESIDTENASQLQKIYVLREFLDQKIGKQLMDELMTSFMTSDKTHLWLSVLKSNERAVQFYDRNGFKHAGEHEFRIGKEVFDFYILSFEKEKV</sequence>